<keyword evidence="1" id="KW-1133">Transmembrane helix</keyword>
<evidence type="ECO:0000313" key="3">
    <source>
        <dbReference type="Proteomes" id="UP000231139"/>
    </source>
</evidence>
<evidence type="ECO:0000313" key="2">
    <source>
        <dbReference type="EMBL" id="PIR01986.1"/>
    </source>
</evidence>
<dbReference type="AlphaFoldDB" id="A0A2H0N1K8"/>
<gene>
    <name evidence="2" type="ORF">COV62_02610</name>
</gene>
<evidence type="ECO:0000256" key="1">
    <source>
        <dbReference type="SAM" id="Phobius"/>
    </source>
</evidence>
<protein>
    <submittedName>
        <fullName evidence="2">Uncharacterized protein</fullName>
    </submittedName>
</protein>
<comment type="caution">
    <text evidence="2">The sequence shown here is derived from an EMBL/GenBank/DDBJ whole genome shotgun (WGS) entry which is preliminary data.</text>
</comment>
<sequence>MAITFETKKGMPQKSLIWALVAVIIIAVVFFAIKSGFLQKPEAISLPSAPEVKQIEIDFEFLESKELQELKPFPAFSTFLETFGEGVEPGRENPFIPSTEKER</sequence>
<feature type="transmembrane region" description="Helical" evidence="1">
    <location>
        <begin position="15"/>
        <end position="33"/>
    </location>
</feature>
<dbReference type="Proteomes" id="UP000231139">
    <property type="component" value="Unassembled WGS sequence"/>
</dbReference>
<accession>A0A2H0N1K8</accession>
<organism evidence="2 3">
    <name type="scientific">Candidatus Nealsonbacteria bacterium CG11_big_fil_rev_8_21_14_0_20_35_11</name>
    <dbReference type="NCBI Taxonomy" id="1974713"/>
    <lineage>
        <taxon>Bacteria</taxon>
        <taxon>Candidatus Nealsoniibacteriota</taxon>
    </lineage>
</organism>
<proteinExistence type="predicted"/>
<keyword evidence="1" id="KW-0472">Membrane</keyword>
<dbReference type="EMBL" id="PCWK01000059">
    <property type="protein sequence ID" value="PIR01986.1"/>
    <property type="molecule type" value="Genomic_DNA"/>
</dbReference>
<keyword evidence="1" id="KW-0812">Transmembrane</keyword>
<name>A0A2H0N1K8_9BACT</name>
<reference evidence="2 3" key="1">
    <citation type="submission" date="2017-09" db="EMBL/GenBank/DDBJ databases">
        <title>Depth-based differentiation of microbial function through sediment-hosted aquifers and enrichment of novel symbionts in the deep terrestrial subsurface.</title>
        <authorList>
            <person name="Probst A.J."/>
            <person name="Ladd B."/>
            <person name="Jarett J.K."/>
            <person name="Geller-Mcgrath D.E."/>
            <person name="Sieber C.M."/>
            <person name="Emerson J.B."/>
            <person name="Anantharaman K."/>
            <person name="Thomas B.C."/>
            <person name="Malmstrom R."/>
            <person name="Stieglmeier M."/>
            <person name="Klingl A."/>
            <person name="Woyke T."/>
            <person name="Ryan C.M."/>
            <person name="Banfield J.F."/>
        </authorList>
    </citation>
    <scope>NUCLEOTIDE SEQUENCE [LARGE SCALE GENOMIC DNA]</scope>
    <source>
        <strain evidence="2">CG11_big_fil_rev_8_21_14_0_20_35_11</strain>
    </source>
</reference>